<name>A0A5B6VNZ3_9ROSI</name>
<dbReference type="EMBL" id="SMMG02000006">
    <property type="protein sequence ID" value="KAA3471069.1"/>
    <property type="molecule type" value="Genomic_DNA"/>
</dbReference>
<evidence type="ECO:0000313" key="3">
    <source>
        <dbReference type="Proteomes" id="UP000325315"/>
    </source>
</evidence>
<keyword evidence="2" id="KW-0675">Receptor</keyword>
<accession>A0A5B6VNZ3</accession>
<gene>
    <name evidence="2" type="ORF">EPI10_016724</name>
</gene>
<dbReference type="Pfam" id="PF07727">
    <property type="entry name" value="RVT_2"/>
    <property type="match status" value="1"/>
</dbReference>
<dbReference type="GO" id="GO:0016301">
    <property type="term" value="F:kinase activity"/>
    <property type="evidence" value="ECO:0007669"/>
    <property type="project" value="UniProtKB-KW"/>
</dbReference>
<comment type="caution">
    <text evidence="2">The sequence shown here is derived from an EMBL/GenBank/DDBJ whole genome shotgun (WGS) entry which is preliminary data.</text>
</comment>
<feature type="domain" description="Reverse transcriptase Ty1/copia-type" evidence="1">
    <location>
        <begin position="60"/>
        <end position="127"/>
    </location>
</feature>
<keyword evidence="3" id="KW-1185">Reference proteome</keyword>
<evidence type="ECO:0000259" key="1">
    <source>
        <dbReference type="Pfam" id="PF07727"/>
    </source>
</evidence>
<protein>
    <submittedName>
        <fullName evidence="2">Putative LRR receptor-like serine/threonine-protein kinase</fullName>
    </submittedName>
</protein>
<dbReference type="Proteomes" id="UP000325315">
    <property type="component" value="Unassembled WGS sequence"/>
</dbReference>
<dbReference type="AlphaFoldDB" id="A0A5B6VNZ3"/>
<keyword evidence="2" id="KW-0418">Kinase</keyword>
<keyword evidence="2" id="KW-0808">Transferase</keyword>
<evidence type="ECO:0000313" key="2">
    <source>
        <dbReference type="EMBL" id="KAA3471069.1"/>
    </source>
</evidence>
<dbReference type="OrthoDB" id="411615at2759"/>
<reference evidence="3" key="1">
    <citation type="journal article" date="2019" name="Plant Biotechnol. J.">
        <title>Genome sequencing of the Australian wild diploid species Gossypium australe highlights disease resistance and delayed gland morphogenesis.</title>
        <authorList>
            <person name="Cai Y."/>
            <person name="Cai X."/>
            <person name="Wang Q."/>
            <person name="Wang P."/>
            <person name="Zhang Y."/>
            <person name="Cai C."/>
            <person name="Xu Y."/>
            <person name="Wang K."/>
            <person name="Zhou Z."/>
            <person name="Wang C."/>
            <person name="Geng S."/>
            <person name="Li B."/>
            <person name="Dong Q."/>
            <person name="Hou Y."/>
            <person name="Wang H."/>
            <person name="Ai P."/>
            <person name="Liu Z."/>
            <person name="Yi F."/>
            <person name="Sun M."/>
            <person name="An G."/>
            <person name="Cheng J."/>
            <person name="Zhang Y."/>
            <person name="Shi Q."/>
            <person name="Xie Y."/>
            <person name="Shi X."/>
            <person name="Chang Y."/>
            <person name="Huang F."/>
            <person name="Chen Y."/>
            <person name="Hong S."/>
            <person name="Mi L."/>
            <person name="Sun Q."/>
            <person name="Zhang L."/>
            <person name="Zhou B."/>
            <person name="Peng R."/>
            <person name="Zhang X."/>
            <person name="Liu F."/>
        </authorList>
    </citation>
    <scope>NUCLEOTIDE SEQUENCE [LARGE SCALE GENOMIC DNA]</scope>
    <source>
        <strain evidence="3">cv. PA1801</strain>
    </source>
</reference>
<sequence>MITIDEAFQSLEWTQASQQEYDALLKSYTWELVPLPANKTSVGCKGPFKVKRQVDGSIARHKRRLRQVDINNAFLNGILIEVTYMDQPPSFEKSCGDQKLVCKLKKALYGLKQAPRAWFDKLKDFLLSAACSLKDLGLSNFFLGIEVKYTIEGLFLSQHKYIMELLQKCHMDQANGSPTPMQPLDLHSKAIKRILKILMIEDQLLGIVYSLRSIQSHGVQRNKKLLVSRFTAEAEYKSIANATADILWLESLLSG</sequence>
<proteinExistence type="predicted"/>
<dbReference type="InterPro" id="IPR013103">
    <property type="entry name" value="RVT_2"/>
</dbReference>
<organism evidence="2 3">
    <name type="scientific">Gossypium australe</name>
    <dbReference type="NCBI Taxonomy" id="47621"/>
    <lineage>
        <taxon>Eukaryota</taxon>
        <taxon>Viridiplantae</taxon>
        <taxon>Streptophyta</taxon>
        <taxon>Embryophyta</taxon>
        <taxon>Tracheophyta</taxon>
        <taxon>Spermatophyta</taxon>
        <taxon>Magnoliopsida</taxon>
        <taxon>eudicotyledons</taxon>
        <taxon>Gunneridae</taxon>
        <taxon>Pentapetalae</taxon>
        <taxon>rosids</taxon>
        <taxon>malvids</taxon>
        <taxon>Malvales</taxon>
        <taxon>Malvaceae</taxon>
        <taxon>Malvoideae</taxon>
        <taxon>Gossypium</taxon>
    </lineage>
</organism>